<protein>
    <recommendedName>
        <fullName evidence="1">Reverse transcriptase zinc-binding domain-containing protein</fullName>
    </recommendedName>
</protein>
<reference evidence="2 3" key="1">
    <citation type="journal article" date="2024" name="G3 (Bethesda)">
        <title>Genome assembly of Hibiscus sabdariffa L. provides insights into metabolisms of medicinal natural products.</title>
        <authorList>
            <person name="Kim T."/>
        </authorList>
    </citation>
    <scope>NUCLEOTIDE SEQUENCE [LARGE SCALE GENOMIC DNA]</scope>
    <source>
        <strain evidence="2">TK-2024</strain>
        <tissue evidence="2">Old leaves</tissue>
    </source>
</reference>
<name>A0ABR2T5T6_9ROSI</name>
<dbReference type="Pfam" id="PF13966">
    <property type="entry name" value="zf-RVT"/>
    <property type="match status" value="1"/>
</dbReference>
<dbReference type="InterPro" id="IPR026960">
    <property type="entry name" value="RVT-Znf"/>
</dbReference>
<proteinExistence type="predicted"/>
<accession>A0ABR2T5T6</accession>
<gene>
    <name evidence="2" type="ORF">V6N11_056948</name>
</gene>
<evidence type="ECO:0000313" key="3">
    <source>
        <dbReference type="Proteomes" id="UP001396334"/>
    </source>
</evidence>
<dbReference type="EMBL" id="JBBPBN010000009">
    <property type="protein sequence ID" value="KAK9032690.1"/>
    <property type="molecule type" value="Genomic_DNA"/>
</dbReference>
<comment type="caution">
    <text evidence="2">The sequence shown here is derived from an EMBL/GenBank/DDBJ whole genome shotgun (WGS) entry which is preliminary data.</text>
</comment>
<organism evidence="2 3">
    <name type="scientific">Hibiscus sabdariffa</name>
    <name type="common">roselle</name>
    <dbReference type="NCBI Taxonomy" id="183260"/>
    <lineage>
        <taxon>Eukaryota</taxon>
        <taxon>Viridiplantae</taxon>
        <taxon>Streptophyta</taxon>
        <taxon>Embryophyta</taxon>
        <taxon>Tracheophyta</taxon>
        <taxon>Spermatophyta</taxon>
        <taxon>Magnoliopsida</taxon>
        <taxon>eudicotyledons</taxon>
        <taxon>Gunneridae</taxon>
        <taxon>Pentapetalae</taxon>
        <taxon>rosids</taxon>
        <taxon>malvids</taxon>
        <taxon>Malvales</taxon>
        <taxon>Malvaceae</taxon>
        <taxon>Malvoideae</taxon>
        <taxon>Hibiscus</taxon>
    </lineage>
</organism>
<dbReference type="Proteomes" id="UP001396334">
    <property type="component" value="Unassembled WGS sequence"/>
</dbReference>
<evidence type="ECO:0000313" key="2">
    <source>
        <dbReference type="EMBL" id="KAK9032690.1"/>
    </source>
</evidence>
<sequence>MPNSLLAKVLEAKYYHGSSILSSTLGNRPSYAWRSIYMSLQEVKSGFFWQVNTQSTIKILSDKWGGFQPITLTETYIDNHDNPLLCNEFMNESGDAWDATKVMQVFNSTDAAAILSCPIAKNHTDILIWANHSSGLYSVRSAYHWLMRQQHNDAPPSTLWNKLSKLKTLPKIRIFIWRAAREALPVGTRLLTAGPRIFSNCMECMLVSL</sequence>
<feature type="domain" description="Reverse transcriptase zinc-binding" evidence="1">
    <location>
        <begin position="137"/>
        <end position="205"/>
    </location>
</feature>
<evidence type="ECO:0000259" key="1">
    <source>
        <dbReference type="Pfam" id="PF13966"/>
    </source>
</evidence>
<keyword evidence="3" id="KW-1185">Reference proteome</keyword>